<protein>
    <recommendedName>
        <fullName evidence="3">Immunoglobulin V-set domain-containing protein</fullName>
    </recommendedName>
</protein>
<comment type="caution">
    <text evidence="1">The sequence shown here is derived from an EMBL/GenBank/DDBJ whole genome shotgun (WGS) entry which is preliminary data.</text>
</comment>
<dbReference type="AlphaFoldDB" id="A0ABD1DVF3"/>
<reference evidence="1 2" key="1">
    <citation type="submission" date="2024-05" db="EMBL/GenBank/DDBJ databases">
        <title>Culex pipiens pipiens assembly and annotation.</title>
        <authorList>
            <person name="Alout H."/>
            <person name="Durand T."/>
        </authorList>
    </citation>
    <scope>NUCLEOTIDE SEQUENCE [LARGE SCALE GENOMIC DNA]</scope>
    <source>
        <strain evidence="1">HA-2024</strain>
        <tissue evidence="1">Whole body</tissue>
    </source>
</reference>
<gene>
    <name evidence="1" type="ORF">pipiens_019250</name>
</gene>
<dbReference type="Proteomes" id="UP001562425">
    <property type="component" value="Unassembled WGS sequence"/>
</dbReference>
<feature type="non-terminal residue" evidence="1">
    <location>
        <position position="1"/>
    </location>
</feature>
<proteinExistence type="predicted"/>
<evidence type="ECO:0008006" key="3">
    <source>
        <dbReference type="Google" id="ProtNLM"/>
    </source>
</evidence>
<sequence>AGQSSPPIYTESIASGQALALIFNSLQESMAGVYYCAASYSVTEQLGASVSVETY</sequence>
<dbReference type="SUPFAM" id="SSF48726">
    <property type="entry name" value="Immunoglobulin"/>
    <property type="match status" value="1"/>
</dbReference>
<dbReference type="InterPro" id="IPR036179">
    <property type="entry name" value="Ig-like_dom_sf"/>
</dbReference>
<keyword evidence="2" id="KW-1185">Reference proteome</keyword>
<evidence type="ECO:0000313" key="2">
    <source>
        <dbReference type="Proteomes" id="UP001562425"/>
    </source>
</evidence>
<organism evidence="1 2">
    <name type="scientific">Culex pipiens pipiens</name>
    <name type="common">Northern house mosquito</name>
    <dbReference type="NCBI Taxonomy" id="38569"/>
    <lineage>
        <taxon>Eukaryota</taxon>
        <taxon>Metazoa</taxon>
        <taxon>Ecdysozoa</taxon>
        <taxon>Arthropoda</taxon>
        <taxon>Hexapoda</taxon>
        <taxon>Insecta</taxon>
        <taxon>Pterygota</taxon>
        <taxon>Neoptera</taxon>
        <taxon>Endopterygota</taxon>
        <taxon>Diptera</taxon>
        <taxon>Nematocera</taxon>
        <taxon>Culicoidea</taxon>
        <taxon>Culicidae</taxon>
        <taxon>Culicinae</taxon>
        <taxon>Culicini</taxon>
        <taxon>Culex</taxon>
        <taxon>Culex</taxon>
    </lineage>
</organism>
<name>A0ABD1DVF3_CULPP</name>
<dbReference type="EMBL" id="JBEHCU010001212">
    <property type="protein sequence ID" value="KAL1403719.1"/>
    <property type="molecule type" value="Genomic_DNA"/>
</dbReference>
<evidence type="ECO:0000313" key="1">
    <source>
        <dbReference type="EMBL" id="KAL1403719.1"/>
    </source>
</evidence>
<feature type="non-terminal residue" evidence="1">
    <location>
        <position position="55"/>
    </location>
</feature>
<accession>A0ABD1DVF3</accession>